<dbReference type="SFLD" id="SFLDS00019">
    <property type="entry name" value="Glutathione_Transferase_(cytos"/>
    <property type="match status" value="1"/>
</dbReference>
<evidence type="ECO:0000259" key="3">
    <source>
        <dbReference type="PROSITE" id="PS50405"/>
    </source>
</evidence>
<dbReference type="CDD" id="cd03042">
    <property type="entry name" value="GST_N_Zeta"/>
    <property type="match status" value="1"/>
</dbReference>
<dbReference type="Proteomes" id="UP000031838">
    <property type="component" value="Chromosome 2"/>
</dbReference>
<evidence type="ECO:0000259" key="2">
    <source>
        <dbReference type="PROSITE" id="PS50404"/>
    </source>
</evidence>
<dbReference type="NCBIfam" id="TIGR01262">
    <property type="entry name" value="maiA"/>
    <property type="match status" value="1"/>
</dbReference>
<dbReference type="GO" id="GO:0006559">
    <property type="term" value="P:L-phenylalanine catabolic process"/>
    <property type="evidence" value="ECO:0007669"/>
    <property type="project" value="TreeGrafter"/>
</dbReference>
<dbReference type="PANTHER" id="PTHR42673">
    <property type="entry name" value="MALEYLACETOACETATE ISOMERASE"/>
    <property type="match status" value="1"/>
</dbReference>
<evidence type="ECO:0000313" key="5">
    <source>
        <dbReference type="Proteomes" id="UP000031838"/>
    </source>
</evidence>
<keyword evidence="5" id="KW-1185">Reference proteome</keyword>
<dbReference type="SFLD" id="SFLDG00358">
    <property type="entry name" value="Main_(cytGST)"/>
    <property type="match status" value="1"/>
</dbReference>
<reference evidence="4 5" key="2">
    <citation type="journal article" date="2016" name="Appl. Microbiol. Biotechnol.">
        <title>Mutations improving production and secretion of extracellular lipase by Burkholderia glumae PG1.</title>
        <authorList>
            <person name="Knapp A."/>
            <person name="Voget S."/>
            <person name="Gao R."/>
            <person name="Zaburannyi N."/>
            <person name="Krysciak D."/>
            <person name="Breuer M."/>
            <person name="Hauer B."/>
            <person name="Streit W.R."/>
            <person name="Muller R."/>
            <person name="Daniel R."/>
            <person name="Jaeger K.E."/>
        </authorList>
    </citation>
    <scope>NUCLEOTIDE SEQUENCE [LARGE SCALE GENOMIC DNA]</scope>
    <source>
        <strain evidence="4 5">PG1</strain>
    </source>
</reference>
<dbReference type="InterPro" id="IPR036249">
    <property type="entry name" value="Thioredoxin-like_sf"/>
</dbReference>
<dbReference type="InterPro" id="IPR005955">
    <property type="entry name" value="GST_Zeta"/>
</dbReference>
<dbReference type="PROSITE" id="PS50404">
    <property type="entry name" value="GST_NTER"/>
    <property type="match status" value="1"/>
</dbReference>
<dbReference type="Gene3D" id="1.20.1050.10">
    <property type="match status" value="1"/>
</dbReference>
<dbReference type="RefSeq" id="WP_042628206.1">
    <property type="nucleotide sequence ID" value="NZ_BSTO01000021.1"/>
</dbReference>
<dbReference type="SUPFAM" id="SSF47616">
    <property type="entry name" value="GST C-terminal domain-like"/>
    <property type="match status" value="1"/>
</dbReference>
<dbReference type="InterPro" id="IPR010987">
    <property type="entry name" value="Glutathione-S-Trfase_C-like"/>
</dbReference>
<evidence type="ECO:0000313" key="4">
    <source>
        <dbReference type="EMBL" id="AJK49830.1"/>
    </source>
</evidence>
<dbReference type="Gene3D" id="3.40.30.10">
    <property type="entry name" value="Glutaredoxin"/>
    <property type="match status" value="1"/>
</dbReference>
<dbReference type="GO" id="GO:0006749">
    <property type="term" value="P:glutathione metabolic process"/>
    <property type="evidence" value="ECO:0007669"/>
    <property type="project" value="TreeGrafter"/>
</dbReference>
<feature type="domain" description="GST N-terminal" evidence="2">
    <location>
        <begin position="1"/>
        <end position="83"/>
    </location>
</feature>
<dbReference type="GO" id="GO:0004364">
    <property type="term" value="F:glutathione transferase activity"/>
    <property type="evidence" value="ECO:0007669"/>
    <property type="project" value="TreeGrafter"/>
</dbReference>
<dbReference type="GO" id="GO:0016034">
    <property type="term" value="F:maleylacetoacetate isomerase activity"/>
    <property type="evidence" value="ECO:0007669"/>
    <property type="project" value="UniProtKB-EC"/>
</dbReference>
<dbReference type="EC" id="5.2.1.2" evidence="4"/>
<evidence type="ECO:0000256" key="1">
    <source>
        <dbReference type="ARBA" id="ARBA00010007"/>
    </source>
</evidence>
<dbReference type="PROSITE" id="PS50405">
    <property type="entry name" value="GST_CTER"/>
    <property type="match status" value="1"/>
</dbReference>
<reference evidence="5" key="1">
    <citation type="submission" date="2011-03" db="EMBL/GenBank/DDBJ databases">
        <authorList>
            <person name="Voget S."/>
            <person name="Streit W.R."/>
            <person name="Jaeger K.E."/>
            <person name="Daniel R."/>
        </authorList>
    </citation>
    <scope>NUCLEOTIDE SEQUENCE [LARGE SCALE GENOMIC DNA]</scope>
    <source>
        <strain evidence="5">PG1</strain>
    </source>
</reference>
<dbReference type="EMBL" id="CP002581">
    <property type="protein sequence ID" value="AJK49830.1"/>
    <property type="molecule type" value="Genomic_DNA"/>
</dbReference>
<keyword evidence="4" id="KW-0413">Isomerase</keyword>
<feature type="domain" description="GST C-terminal" evidence="3">
    <location>
        <begin position="88"/>
        <end position="215"/>
    </location>
</feature>
<organism evidence="4 5">
    <name type="scientific">Burkholderia plantarii</name>
    <dbReference type="NCBI Taxonomy" id="41899"/>
    <lineage>
        <taxon>Bacteria</taxon>
        <taxon>Pseudomonadati</taxon>
        <taxon>Pseudomonadota</taxon>
        <taxon>Betaproteobacteria</taxon>
        <taxon>Burkholderiales</taxon>
        <taxon>Burkholderiaceae</taxon>
        <taxon>Burkholderia</taxon>
    </lineage>
</organism>
<dbReference type="KEGG" id="bgp:BGL_2c17630"/>
<dbReference type="InterPro" id="IPR040079">
    <property type="entry name" value="Glutathione_S-Trfase"/>
</dbReference>
<gene>
    <name evidence="4" type="primary">maiA1</name>
    <name evidence="4" type="ORF">BGL_2c17630</name>
</gene>
<name>A0A0B6S983_BURPL</name>
<dbReference type="KEGG" id="bpla:bpln_2g18320"/>
<dbReference type="SUPFAM" id="SSF52833">
    <property type="entry name" value="Thioredoxin-like"/>
    <property type="match status" value="1"/>
</dbReference>
<dbReference type="InterPro" id="IPR034333">
    <property type="entry name" value="GST_Zeta_N"/>
</dbReference>
<dbReference type="GO" id="GO:0005737">
    <property type="term" value="C:cytoplasm"/>
    <property type="evidence" value="ECO:0007669"/>
    <property type="project" value="InterPro"/>
</dbReference>
<protein>
    <submittedName>
        <fullName evidence="4">Maleylacetoacetate isomerase MaiA</fullName>
        <ecNumber evidence="4">5.2.1.2</ecNumber>
    </submittedName>
</protein>
<sequence length="215" mass="23957">MQLYSHFRSTASFRVRIALALKGLSYQTVAVDLLRGDGEHNTSAFEAINPQRMLPVLVTDDGQRITQSIAICEYLEERYPTRPLLPREANERAYVRSLMAALASDIHPLHSLRVPRFLGSRFALDGEARRTWVQHWIREGLGAIEVTLQRADRAGRYCLGQAPTLADAFLVPQFVSALNNGVQADSFQRVARIARDCLDDPAFAAALPQNQPDAA</sequence>
<dbReference type="PANTHER" id="PTHR42673:SF21">
    <property type="entry name" value="GLUTATHIONE S-TRANSFERASE YFCF"/>
    <property type="match status" value="1"/>
</dbReference>
<dbReference type="Pfam" id="PF13409">
    <property type="entry name" value="GST_N_2"/>
    <property type="match status" value="1"/>
</dbReference>
<dbReference type="HOGENOM" id="CLU_011226_20_1_4"/>
<accession>A0A0B6S983</accession>
<dbReference type="InterPro" id="IPR036282">
    <property type="entry name" value="Glutathione-S-Trfase_C_sf"/>
</dbReference>
<comment type="similarity">
    <text evidence="1">Belongs to the GST superfamily. Zeta family.</text>
</comment>
<dbReference type="InterPro" id="IPR004045">
    <property type="entry name" value="Glutathione_S-Trfase_N"/>
</dbReference>
<proteinExistence type="inferred from homology"/>
<dbReference type="AlphaFoldDB" id="A0A0B6S983"/>